<evidence type="ECO:0000259" key="6">
    <source>
        <dbReference type="PROSITE" id="PS50893"/>
    </source>
</evidence>
<dbReference type="PANTHER" id="PTHR43820">
    <property type="entry name" value="HIGH-AFFINITY BRANCHED-CHAIN AMINO ACID TRANSPORT ATP-BINDING PROTEIN LIVF"/>
    <property type="match status" value="1"/>
</dbReference>
<reference evidence="7 8" key="1">
    <citation type="submission" date="2016-10" db="EMBL/GenBank/DDBJ databases">
        <authorList>
            <person name="de Groot N.N."/>
        </authorList>
    </citation>
    <scope>NUCLEOTIDE SEQUENCE [LARGE SCALE GENOMIC DNA]</scope>
    <source>
        <strain evidence="7 8">DSM 22007</strain>
    </source>
</reference>
<dbReference type="GO" id="GO:0016887">
    <property type="term" value="F:ATP hydrolysis activity"/>
    <property type="evidence" value="ECO:0007669"/>
    <property type="project" value="InterPro"/>
</dbReference>
<protein>
    <submittedName>
        <fullName evidence="7">Branched-chain amino acid transport system ATP-binding protein</fullName>
    </submittedName>
</protein>
<dbReference type="PROSITE" id="PS50893">
    <property type="entry name" value="ABC_TRANSPORTER_2"/>
    <property type="match status" value="1"/>
</dbReference>
<name>A0A1H9HB80_9RHOB</name>
<gene>
    <name evidence="7" type="ORF">SAMN04488092_10949</name>
</gene>
<evidence type="ECO:0000256" key="1">
    <source>
        <dbReference type="ARBA" id="ARBA00005417"/>
    </source>
</evidence>
<dbReference type="AlphaFoldDB" id="A0A1H9HB80"/>
<evidence type="ECO:0000313" key="8">
    <source>
        <dbReference type="Proteomes" id="UP000198634"/>
    </source>
</evidence>
<dbReference type="RefSeq" id="WP_245776401.1">
    <property type="nucleotide sequence ID" value="NZ_FOEP01000009.1"/>
</dbReference>
<dbReference type="InterPro" id="IPR052156">
    <property type="entry name" value="BCAA_Transport_ATP-bd_LivF"/>
</dbReference>
<dbReference type="CDD" id="cd03224">
    <property type="entry name" value="ABC_TM1139_LivF_branched"/>
    <property type="match status" value="1"/>
</dbReference>
<feature type="domain" description="ABC transporter" evidence="6">
    <location>
        <begin position="27"/>
        <end position="265"/>
    </location>
</feature>
<proteinExistence type="inferred from homology"/>
<keyword evidence="8" id="KW-1185">Reference proteome</keyword>
<dbReference type="GO" id="GO:0015807">
    <property type="term" value="P:L-amino acid transport"/>
    <property type="evidence" value="ECO:0007669"/>
    <property type="project" value="TreeGrafter"/>
</dbReference>
<dbReference type="InterPro" id="IPR003593">
    <property type="entry name" value="AAA+_ATPase"/>
</dbReference>
<dbReference type="Pfam" id="PF00005">
    <property type="entry name" value="ABC_tran"/>
    <property type="match status" value="1"/>
</dbReference>
<dbReference type="PROSITE" id="PS00211">
    <property type="entry name" value="ABC_TRANSPORTER_1"/>
    <property type="match status" value="1"/>
</dbReference>
<keyword evidence="4 7" id="KW-0067">ATP-binding</keyword>
<dbReference type="GO" id="GO:0015658">
    <property type="term" value="F:branched-chain amino acid transmembrane transporter activity"/>
    <property type="evidence" value="ECO:0007669"/>
    <property type="project" value="TreeGrafter"/>
</dbReference>
<dbReference type="PANTHER" id="PTHR43820:SF8">
    <property type="entry name" value="ABC TRANSPORTER SUBSTRATE-BINDING PROTEIN"/>
    <property type="match status" value="1"/>
</dbReference>
<accession>A0A1H9HB80</accession>
<dbReference type="GO" id="GO:0005524">
    <property type="term" value="F:ATP binding"/>
    <property type="evidence" value="ECO:0007669"/>
    <property type="project" value="UniProtKB-KW"/>
</dbReference>
<evidence type="ECO:0000256" key="3">
    <source>
        <dbReference type="ARBA" id="ARBA00022741"/>
    </source>
</evidence>
<dbReference type="SMART" id="SM00382">
    <property type="entry name" value="AAA"/>
    <property type="match status" value="1"/>
</dbReference>
<keyword evidence="2" id="KW-0813">Transport</keyword>
<evidence type="ECO:0000256" key="4">
    <source>
        <dbReference type="ARBA" id="ARBA00022840"/>
    </source>
</evidence>
<evidence type="ECO:0000256" key="2">
    <source>
        <dbReference type="ARBA" id="ARBA00022448"/>
    </source>
</evidence>
<dbReference type="STRING" id="657014.SAMN04488092_10949"/>
<dbReference type="InterPro" id="IPR027417">
    <property type="entry name" value="P-loop_NTPase"/>
</dbReference>
<sequence length="288" mass="31354">MTTDQHHSVTGGAVKSTAVLDDSENLLSIRNLKVVYNSSIEAVRDVSLSVSAGKIVALLGANGAGKSTILKGVSGVLFTEDGEIENGSINFRGENISELMPDLIVGRGLVQVPEGRRLFAPLTVHENLVMGGHLVGSKVLAERLEFVFELFPRLKEKASHISGYLSGGEQQMVAVGRALMSDPKLLCLDEPSLGLAPQIIDEIFKVLRKLRDENGASILLVEQNAHRALEIADYAYIMENGRVVMDGAADALANNRDVKEFYLGLGEASEGKSMRDVKHYKRRKRWLS</sequence>
<evidence type="ECO:0000256" key="5">
    <source>
        <dbReference type="ARBA" id="ARBA00022970"/>
    </source>
</evidence>
<dbReference type="Gene3D" id="3.40.50.300">
    <property type="entry name" value="P-loop containing nucleotide triphosphate hydrolases"/>
    <property type="match status" value="1"/>
</dbReference>
<dbReference type="SUPFAM" id="SSF52540">
    <property type="entry name" value="P-loop containing nucleoside triphosphate hydrolases"/>
    <property type="match status" value="1"/>
</dbReference>
<dbReference type="EMBL" id="FOEP01000009">
    <property type="protein sequence ID" value="SEQ59584.1"/>
    <property type="molecule type" value="Genomic_DNA"/>
</dbReference>
<dbReference type="Proteomes" id="UP000198634">
    <property type="component" value="Unassembled WGS sequence"/>
</dbReference>
<comment type="similarity">
    <text evidence="1">Belongs to the ABC transporter superfamily.</text>
</comment>
<keyword evidence="5" id="KW-0029">Amino-acid transport</keyword>
<evidence type="ECO:0000313" key="7">
    <source>
        <dbReference type="EMBL" id="SEQ59584.1"/>
    </source>
</evidence>
<organism evidence="7 8">
    <name type="scientific">Thalassovita taeanensis</name>
    <dbReference type="NCBI Taxonomy" id="657014"/>
    <lineage>
        <taxon>Bacteria</taxon>
        <taxon>Pseudomonadati</taxon>
        <taxon>Pseudomonadota</taxon>
        <taxon>Alphaproteobacteria</taxon>
        <taxon>Rhodobacterales</taxon>
        <taxon>Roseobacteraceae</taxon>
        <taxon>Thalassovita</taxon>
    </lineage>
</organism>
<dbReference type="InterPro" id="IPR017871">
    <property type="entry name" value="ABC_transporter-like_CS"/>
</dbReference>
<keyword evidence="3" id="KW-0547">Nucleotide-binding</keyword>
<dbReference type="InterPro" id="IPR003439">
    <property type="entry name" value="ABC_transporter-like_ATP-bd"/>
</dbReference>